<dbReference type="Proteomes" id="UP001550628">
    <property type="component" value="Unassembled WGS sequence"/>
</dbReference>
<dbReference type="InterPro" id="IPR050564">
    <property type="entry name" value="F420-G6PD/mer"/>
</dbReference>
<evidence type="ECO:0000313" key="4">
    <source>
        <dbReference type="Proteomes" id="UP001550628"/>
    </source>
</evidence>
<evidence type="ECO:0000259" key="2">
    <source>
        <dbReference type="Pfam" id="PF00296"/>
    </source>
</evidence>
<evidence type="ECO:0000256" key="1">
    <source>
        <dbReference type="ARBA" id="ARBA00023002"/>
    </source>
</evidence>
<feature type="domain" description="Luciferase-like" evidence="2">
    <location>
        <begin position="20"/>
        <end position="238"/>
    </location>
</feature>
<accession>A0ABV2WLB9</accession>
<organism evidence="3 4">
    <name type="scientific">Nocardia rhamnosiphila</name>
    <dbReference type="NCBI Taxonomy" id="426716"/>
    <lineage>
        <taxon>Bacteria</taxon>
        <taxon>Bacillati</taxon>
        <taxon>Actinomycetota</taxon>
        <taxon>Actinomycetes</taxon>
        <taxon>Mycobacteriales</taxon>
        <taxon>Nocardiaceae</taxon>
        <taxon>Nocardia</taxon>
    </lineage>
</organism>
<dbReference type="SUPFAM" id="SSF51679">
    <property type="entry name" value="Bacterial luciferase-like"/>
    <property type="match status" value="1"/>
</dbReference>
<comment type="caution">
    <text evidence="3">The sequence shown here is derived from an EMBL/GenBank/DDBJ whole genome shotgun (WGS) entry which is preliminary data.</text>
</comment>
<keyword evidence="1" id="KW-0560">Oxidoreductase</keyword>
<evidence type="ECO:0000313" key="3">
    <source>
        <dbReference type="EMBL" id="MEU1951684.1"/>
    </source>
</evidence>
<dbReference type="Gene3D" id="3.20.20.30">
    <property type="entry name" value="Luciferase-like domain"/>
    <property type="match status" value="1"/>
</dbReference>
<dbReference type="RefSeq" id="WP_356953688.1">
    <property type="nucleotide sequence ID" value="NZ_JBEYBD010000001.1"/>
</dbReference>
<protein>
    <submittedName>
        <fullName evidence="3">LLM class flavin-dependent oxidoreductase</fullName>
    </submittedName>
</protein>
<dbReference type="InterPro" id="IPR011251">
    <property type="entry name" value="Luciferase-like_dom"/>
</dbReference>
<proteinExistence type="predicted"/>
<keyword evidence="4" id="KW-1185">Reference proteome</keyword>
<reference evidence="3 4" key="1">
    <citation type="submission" date="2024-06" db="EMBL/GenBank/DDBJ databases">
        <title>The Natural Products Discovery Center: Release of the First 8490 Sequenced Strains for Exploring Actinobacteria Biosynthetic Diversity.</title>
        <authorList>
            <person name="Kalkreuter E."/>
            <person name="Kautsar S.A."/>
            <person name="Yang D."/>
            <person name="Bader C.D."/>
            <person name="Teijaro C.N."/>
            <person name="Fluegel L."/>
            <person name="Davis C.M."/>
            <person name="Simpson J.R."/>
            <person name="Lauterbach L."/>
            <person name="Steele A.D."/>
            <person name="Gui C."/>
            <person name="Meng S."/>
            <person name="Li G."/>
            <person name="Viehrig K."/>
            <person name="Ye F."/>
            <person name="Su P."/>
            <person name="Kiefer A.F."/>
            <person name="Nichols A."/>
            <person name="Cepeda A.J."/>
            <person name="Yan W."/>
            <person name="Fan B."/>
            <person name="Jiang Y."/>
            <person name="Adhikari A."/>
            <person name="Zheng C.-J."/>
            <person name="Schuster L."/>
            <person name="Cowan T.M."/>
            <person name="Smanski M.J."/>
            <person name="Chevrette M.G."/>
            <person name="De Carvalho L.P.S."/>
            <person name="Shen B."/>
        </authorList>
    </citation>
    <scope>NUCLEOTIDE SEQUENCE [LARGE SCALE GENOMIC DNA]</scope>
    <source>
        <strain evidence="3 4">NPDC019708</strain>
    </source>
</reference>
<dbReference type="PANTHER" id="PTHR43244">
    <property type="match status" value="1"/>
</dbReference>
<gene>
    <name evidence="3" type="ORF">ABZ510_07460</name>
</gene>
<dbReference type="EMBL" id="JBEYBF010000003">
    <property type="protein sequence ID" value="MEU1951684.1"/>
    <property type="molecule type" value="Genomic_DNA"/>
</dbReference>
<dbReference type="PANTHER" id="PTHR43244:SF1">
    <property type="entry name" value="5,10-METHYLENETETRAHYDROMETHANOPTERIN REDUCTASE"/>
    <property type="match status" value="1"/>
</dbReference>
<dbReference type="InterPro" id="IPR036661">
    <property type="entry name" value="Luciferase-like_sf"/>
</dbReference>
<dbReference type="Pfam" id="PF00296">
    <property type="entry name" value="Bac_luciferase"/>
    <property type="match status" value="1"/>
</dbReference>
<sequence length="300" mass="31268">MSEETTVRIGIGLPSAVPGATPETIGAWAAQGERAGFAALGATDRLVYDSLDPLVTLAVAAAHTTTAELVSTVLNIGYRGNPFVVAGQIASLDRLGDGRFTAGLGMGAWPDDYAVSDMAMTTRGARFESALAQMRRAWRGELAGAAGPVPALAPGRPQVLLAGLVPAGIVRAATLADGWVAPAFSVGLLRTGLDIVGTEWARLARPGRPRVLAVRYFRLGTDASAAARSYARNYYGPEMFEQVRPDLLTDVAHLCDEVDRIAEAGADDLILLPCSEDPAQVHLLADALGSARLAAPAVAR</sequence>
<name>A0ABV2WLB9_9NOCA</name>